<feature type="region of interest" description="Disordered" evidence="2">
    <location>
        <begin position="24"/>
        <end position="44"/>
    </location>
</feature>
<dbReference type="EMBL" id="CAKKTJ010000330">
    <property type="protein sequence ID" value="CAH0481791.1"/>
    <property type="molecule type" value="Genomic_DNA"/>
</dbReference>
<name>A0AAU9L499_9STRA</name>
<protein>
    <submittedName>
        <fullName evidence="3">Uncharacterized protein</fullName>
    </submittedName>
</protein>
<accession>A0AAU9L499</accession>
<feature type="coiled-coil region" evidence="1">
    <location>
        <begin position="421"/>
        <end position="455"/>
    </location>
</feature>
<reference evidence="3" key="1">
    <citation type="submission" date="2021-11" db="EMBL/GenBank/DDBJ databases">
        <authorList>
            <person name="Islam A."/>
            <person name="Islam S."/>
            <person name="Flora M.S."/>
            <person name="Rahman M."/>
            <person name="Ziaur R.M."/>
            <person name="Epstein J.H."/>
            <person name="Hassan M."/>
            <person name="Klassen M."/>
            <person name="Woodard K."/>
            <person name="Webb A."/>
            <person name="Webby R.J."/>
            <person name="El Zowalaty M.E."/>
        </authorList>
    </citation>
    <scope>NUCLEOTIDE SEQUENCE</scope>
    <source>
        <strain evidence="3">Pbs3</strain>
    </source>
</reference>
<evidence type="ECO:0000313" key="3">
    <source>
        <dbReference type="EMBL" id="CAH0481791.1"/>
    </source>
</evidence>
<dbReference type="PANTHER" id="PTHR10699:SF11">
    <property type="entry name" value="IGLOO, ISOFORM A"/>
    <property type="match status" value="1"/>
</dbReference>
<dbReference type="Proteomes" id="UP001160483">
    <property type="component" value="Unassembled WGS sequence"/>
</dbReference>
<comment type="caution">
    <text evidence="3">The sequence shown here is derived from an EMBL/GenBank/DDBJ whole genome shotgun (WGS) entry which is preliminary data.</text>
</comment>
<keyword evidence="1" id="KW-0175">Coiled coil</keyword>
<feature type="region of interest" description="Disordered" evidence="2">
    <location>
        <begin position="370"/>
        <end position="414"/>
    </location>
</feature>
<evidence type="ECO:0000256" key="1">
    <source>
        <dbReference type="SAM" id="Coils"/>
    </source>
</evidence>
<dbReference type="Pfam" id="PF00612">
    <property type="entry name" value="IQ"/>
    <property type="match status" value="2"/>
</dbReference>
<evidence type="ECO:0000256" key="2">
    <source>
        <dbReference type="SAM" id="MobiDB-lite"/>
    </source>
</evidence>
<feature type="region of interest" description="Disordered" evidence="2">
    <location>
        <begin position="78"/>
        <end position="100"/>
    </location>
</feature>
<gene>
    <name evidence="3" type="ORF">PBS003_LOCUS8396</name>
</gene>
<dbReference type="AlphaFoldDB" id="A0AAU9L499"/>
<dbReference type="PANTHER" id="PTHR10699">
    <property type="entry name" value="NEUROMODULIN"/>
    <property type="match status" value="1"/>
</dbReference>
<feature type="compositionally biased region" description="Basic and acidic residues" evidence="2">
    <location>
        <begin position="83"/>
        <end position="100"/>
    </location>
</feature>
<dbReference type="GO" id="GO:0005516">
    <property type="term" value="F:calmodulin binding"/>
    <property type="evidence" value="ECO:0007669"/>
    <property type="project" value="TreeGrafter"/>
</dbReference>
<proteinExistence type="predicted"/>
<feature type="compositionally biased region" description="Basic and acidic residues" evidence="2">
    <location>
        <begin position="374"/>
        <end position="402"/>
    </location>
</feature>
<feature type="coiled-coil region" evidence="1">
    <location>
        <begin position="611"/>
        <end position="648"/>
    </location>
</feature>
<dbReference type="InterPro" id="IPR000048">
    <property type="entry name" value="IQ_motif_EF-hand-BS"/>
</dbReference>
<dbReference type="PROSITE" id="PS50096">
    <property type="entry name" value="IQ"/>
    <property type="match status" value="2"/>
</dbReference>
<sequence length="654" mass="75389">MNDDERKALAEARGRVANLRAMFNKGGVQSTEPPAWKRRVPSSQSVKVFKLEDEEKKKKEKEQKEKEQKVVNNVLRFVQVQQRESDNDDRKTEDETKQELYTRVKSSETLLDTAIQERKLREEQERRVTQEFRHAMAKKSSYNLENDHAYNHLIKQKEDERVAEQKAKESLAQYTNNGQTFEAKKRREQRHVEEMARKKEKDTKNLYAMTTYSTEYDQSYAHYHKQRETTTKAELEAQEGLGKFVGGKTYFEEQLDEKKRLQQLDRKKEQHAKEAKSNFSSPDFDHAYVYAKEVAQVEKEAEEKAKAALSKYDQHDVSHEYVMKNGMMVLKRADSTGTSEAKRYPFTDPAARVKKSSPQAMKALAKFQAQLAETRAREEHKEQRASDEDSRKASWESTRKMSMESVESMEPVRQQPGEVDIEQIKASVDEANLDVRSAAQKFAEMDRKAAELAKQNKKPLTFNGLSYGHTGQAFRTKEKERKEVKHKNKMATRIQSRVRGLIARKAYSDKVSAAEKIAIFIQTQFRRHQAQKHVAGLRQRLQHEVSCAVAIQKIVRGRFQWNRYQTKVAVRKAAVVLLQSFIRSRQAQTAYAKQIKAVHDIQEFAARMVACRHARNEIACLRTERDAATAAAAEKAAAEEDAREAEAAAGGCRC</sequence>
<dbReference type="SMART" id="SM00015">
    <property type="entry name" value="IQ"/>
    <property type="match status" value="4"/>
</dbReference>
<organism evidence="3 4">
    <name type="scientific">Peronospora belbahrii</name>
    <dbReference type="NCBI Taxonomy" id="622444"/>
    <lineage>
        <taxon>Eukaryota</taxon>
        <taxon>Sar</taxon>
        <taxon>Stramenopiles</taxon>
        <taxon>Oomycota</taxon>
        <taxon>Peronosporomycetes</taxon>
        <taxon>Peronosporales</taxon>
        <taxon>Peronosporaceae</taxon>
        <taxon>Peronospora</taxon>
    </lineage>
</organism>
<evidence type="ECO:0000313" key="4">
    <source>
        <dbReference type="Proteomes" id="UP001160483"/>
    </source>
</evidence>